<name>A0A0N5BR46_STREA</name>
<dbReference type="AlphaFoldDB" id="A0A0N5BR46"/>
<evidence type="ECO:0000313" key="1">
    <source>
        <dbReference type="Proteomes" id="UP000046392"/>
    </source>
</evidence>
<reference evidence="2" key="1">
    <citation type="submission" date="2017-02" db="UniProtKB">
        <authorList>
            <consortium name="WormBaseParasite"/>
        </authorList>
    </citation>
    <scope>IDENTIFICATION</scope>
</reference>
<sequence length="183" mass="21271">MNNRIYVFPKSATSYELANEIGKTIISYSIDENFSQLLVLYSNEMDWKRVNSTSQLFVLYKITEEDYTDDFGKKLKRYYAIKLVIYHNIKKKIPKSFAARFFSVKQSDGTLIYHGILPNMKDDQLEIISLNNQIKTEGYEDFKDLKNCLGVATIDGKESCLKSNSRNKIAIIFKNRVVVMDIF</sequence>
<evidence type="ECO:0000313" key="2">
    <source>
        <dbReference type="WBParaSite" id="SPAL_0000835000.1"/>
    </source>
</evidence>
<dbReference type="Proteomes" id="UP000046392">
    <property type="component" value="Unplaced"/>
</dbReference>
<accession>A0A0N5BR46</accession>
<proteinExistence type="predicted"/>
<organism evidence="1 2">
    <name type="scientific">Strongyloides papillosus</name>
    <name type="common">Intestinal threadworm</name>
    <dbReference type="NCBI Taxonomy" id="174720"/>
    <lineage>
        <taxon>Eukaryota</taxon>
        <taxon>Metazoa</taxon>
        <taxon>Ecdysozoa</taxon>
        <taxon>Nematoda</taxon>
        <taxon>Chromadorea</taxon>
        <taxon>Rhabditida</taxon>
        <taxon>Tylenchina</taxon>
        <taxon>Panagrolaimomorpha</taxon>
        <taxon>Strongyloidoidea</taxon>
        <taxon>Strongyloididae</taxon>
        <taxon>Strongyloides</taxon>
    </lineage>
</organism>
<keyword evidence="1" id="KW-1185">Reference proteome</keyword>
<dbReference type="WBParaSite" id="SPAL_0000835000.1">
    <property type="protein sequence ID" value="SPAL_0000835000.1"/>
    <property type="gene ID" value="SPAL_0000835000"/>
</dbReference>
<protein>
    <submittedName>
        <fullName evidence="2">NFACT-R_1 domain-containing protein</fullName>
    </submittedName>
</protein>